<gene>
    <name evidence="1" type="ORF">JYB85_01935</name>
</gene>
<protein>
    <submittedName>
        <fullName evidence="1">Uncharacterized protein</fullName>
    </submittedName>
</protein>
<evidence type="ECO:0000313" key="1">
    <source>
        <dbReference type="EMBL" id="QSX37621.1"/>
    </source>
</evidence>
<dbReference type="Proteomes" id="UP000663207">
    <property type="component" value="Chromosome"/>
</dbReference>
<evidence type="ECO:0000313" key="2">
    <source>
        <dbReference type="Proteomes" id="UP000663207"/>
    </source>
</evidence>
<proteinExistence type="predicted"/>
<sequence>MDVKCLGFSVTVDNSAVGLNELFSFFENEGCIIDDEHLNQRRFYIDSVHNNNYYTGLVVTVKDQKKFCRLSDKNGNITIKVENLKGSEKLLEFNFFIVDKITGLGLYQHYHQSCSLNVFGQYLKKYHKILRNTKSESEISILEHKKGRSLNEAQRAKIRSKYRAKLTFAPLVRQEKLEEILNEFKKIKSFEFEYQYLTNDIRKATPLSKYVKRKREKLTFVSGSGVNVLANAISSFVDSEEAKSGRVFVEDYDGETFPLKIYNMPDCFGVEDFDALATKLNGLEVDRFHEHKYIKELISIIESEDYEHIFGMEIEE</sequence>
<dbReference type="RefSeq" id="WP_207380815.1">
    <property type="nucleotide sequence ID" value="NZ_CP071502.1"/>
</dbReference>
<dbReference type="EMBL" id="CP071502">
    <property type="protein sequence ID" value="QSX37621.1"/>
    <property type="molecule type" value="Genomic_DNA"/>
</dbReference>
<keyword evidence="2" id="KW-1185">Reference proteome</keyword>
<reference evidence="1 2" key="1">
    <citation type="submission" date="2021-03" db="EMBL/GenBank/DDBJ databases">
        <title>Novel species identification of genus Shewanella.</title>
        <authorList>
            <person name="Liu G."/>
            <person name="Zhang Q."/>
        </authorList>
    </citation>
    <scope>NUCLEOTIDE SEQUENCE [LARGE SCALE GENOMIC DNA]</scope>
    <source>
        <strain evidence="1 2">FJAT-52962</strain>
    </source>
</reference>
<organism evidence="1 2">
    <name type="scientific">Shewanella sedimentimangrovi</name>
    <dbReference type="NCBI Taxonomy" id="2814293"/>
    <lineage>
        <taxon>Bacteria</taxon>
        <taxon>Pseudomonadati</taxon>
        <taxon>Pseudomonadota</taxon>
        <taxon>Gammaproteobacteria</taxon>
        <taxon>Alteromonadales</taxon>
        <taxon>Shewanellaceae</taxon>
        <taxon>Shewanella</taxon>
    </lineage>
</organism>
<accession>A0ABX7R1E3</accession>
<name>A0ABX7R1E3_9GAMM</name>